<sequence length="248" mass="28839">MMHSLNDRDRQLLQEVNDPLEDIEKPCSRTKGIMLELKYFEPMIVLGKIQATCSHNKWHLADLKKHITLLTRETYEKLGPEECYKVSNFKSCYGQDRTYHAKSNFPTLWRLHSMFPHFALTEKMISIKPKIDSVNSCPNLHAAFYLPEFGGLIPSPKWLKKESREALILIHFFATERLKDPPLPPHIRHLLIKKHLESSLLSDDRRMHQLESLGLIWGGGNLKPETQCALNEINQQDFSLHVNFNAFI</sequence>
<accession>A0A9P0G363</accession>
<evidence type="ECO:0000313" key="1">
    <source>
        <dbReference type="EMBL" id="CAH0777412.1"/>
    </source>
</evidence>
<protein>
    <submittedName>
        <fullName evidence="1">Uncharacterized protein</fullName>
    </submittedName>
</protein>
<keyword evidence="2" id="KW-1185">Reference proteome</keyword>
<gene>
    <name evidence="1" type="ORF">BEMITA_LOCUS13372</name>
</gene>
<dbReference type="AlphaFoldDB" id="A0A9P0G363"/>
<dbReference type="Proteomes" id="UP001152759">
    <property type="component" value="Chromosome 9"/>
</dbReference>
<evidence type="ECO:0000313" key="2">
    <source>
        <dbReference type="Proteomes" id="UP001152759"/>
    </source>
</evidence>
<organism evidence="1 2">
    <name type="scientific">Bemisia tabaci</name>
    <name type="common">Sweetpotato whitefly</name>
    <name type="synonym">Aleurodes tabaci</name>
    <dbReference type="NCBI Taxonomy" id="7038"/>
    <lineage>
        <taxon>Eukaryota</taxon>
        <taxon>Metazoa</taxon>
        <taxon>Ecdysozoa</taxon>
        <taxon>Arthropoda</taxon>
        <taxon>Hexapoda</taxon>
        <taxon>Insecta</taxon>
        <taxon>Pterygota</taxon>
        <taxon>Neoptera</taxon>
        <taxon>Paraneoptera</taxon>
        <taxon>Hemiptera</taxon>
        <taxon>Sternorrhyncha</taxon>
        <taxon>Aleyrodoidea</taxon>
        <taxon>Aleyrodidae</taxon>
        <taxon>Aleyrodinae</taxon>
        <taxon>Bemisia</taxon>
    </lineage>
</organism>
<dbReference type="EMBL" id="OU963870">
    <property type="protein sequence ID" value="CAH0777412.1"/>
    <property type="molecule type" value="Genomic_DNA"/>
</dbReference>
<name>A0A9P0G363_BEMTA</name>
<proteinExistence type="predicted"/>
<reference evidence="1" key="1">
    <citation type="submission" date="2021-12" db="EMBL/GenBank/DDBJ databases">
        <authorList>
            <person name="King R."/>
        </authorList>
    </citation>
    <scope>NUCLEOTIDE SEQUENCE</scope>
</reference>